<accession>A8M6P5</accession>
<dbReference type="Gene3D" id="3.40.50.2000">
    <property type="entry name" value="Glycogen Phosphorylase B"/>
    <property type="match status" value="1"/>
</dbReference>
<protein>
    <recommendedName>
        <fullName evidence="2">Glycosyltransferase involved in cell wall biosynthesis</fullName>
    </recommendedName>
</protein>
<dbReference type="KEGG" id="saq:Sare_4490"/>
<proteinExistence type="predicted"/>
<organism evidence="1">
    <name type="scientific">Salinispora arenicola (strain CNS-205)</name>
    <dbReference type="NCBI Taxonomy" id="391037"/>
    <lineage>
        <taxon>Bacteria</taxon>
        <taxon>Bacillati</taxon>
        <taxon>Actinomycetota</taxon>
        <taxon>Actinomycetes</taxon>
        <taxon>Micromonosporales</taxon>
        <taxon>Micromonosporaceae</taxon>
        <taxon>Salinispora</taxon>
    </lineage>
</organism>
<dbReference type="HOGENOM" id="CLU_836480_0_0_11"/>
<evidence type="ECO:0000313" key="1">
    <source>
        <dbReference type="EMBL" id="ABW00263.1"/>
    </source>
</evidence>
<dbReference type="eggNOG" id="COG0438">
    <property type="taxonomic scope" value="Bacteria"/>
</dbReference>
<dbReference type="STRING" id="391037.Sare_4490"/>
<evidence type="ECO:0008006" key="2">
    <source>
        <dbReference type="Google" id="ProtNLM"/>
    </source>
</evidence>
<dbReference type="AlphaFoldDB" id="A8M6P5"/>
<reference evidence="1" key="1">
    <citation type="submission" date="2007-10" db="EMBL/GenBank/DDBJ databases">
        <title>Complete sequence of Salinispora arenicola CNS-205.</title>
        <authorList>
            <consortium name="US DOE Joint Genome Institute"/>
            <person name="Copeland A."/>
            <person name="Lucas S."/>
            <person name="Lapidus A."/>
            <person name="Barry K."/>
            <person name="Glavina del Rio T."/>
            <person name="Dalin E."/>
            <person name="Tice H."/>
            <person name="Pitluck S."/>
            <person name="Foster B."/>
            <person name="Schmutz J."/>
            <person name="Larimer F."/>
            <person name="Land M."/>
            <person name="Hauser L."/>
            <person name="Kyrpides N."/>
            <person name="Ivanova N."/>
            <person name="Jensen P.R."/>
            <person name="Moore B.S."/>
            <person name="Penn K."/>
            <person name="Jenkins C."/>
            <person name="Udwary D."/>
            <person name="Xiang L."/>
            <person name="Gontang E."/>
            <person name="Richardson P."/>
        </authorList>
    </citation>
    <scope>NUCLEOTIDE SEQUENCE [LARGE SCALE GENOMIC DNA]</scope>
    <source>
        <strain evidence="1">CNS-205</strain>
    </source>
</reference>
<sequence>MPTTPASVWQVPETCGWNDYVREADQALASTGWIVLRPDICRDTPSPAVVARTTWTGPIPAIAHLHWPEKLAAALGPERALALMGELRQEGTRIVQTLHNLAPHEPRPDLARFRAAIDVMTDGVHFFSAEHERVAREHRPALPIPALHLPHPRYSTPEPAISIGCFGRLRPYKRTAEFAAAILAGDDELRLLVAGHPDDVEADRRLRAIAEGDTRLDYRPGFLPVAEFRHLLATVEWVALPYGQLHSSGVLVEALQADRRVLSVAPVGGTALYGTYDHDRWLTVPVWNEQAAIRAWRSTVSQSRIALPTWSDAAGTLVDFYSAVIATPPRRS</sequence>
<gene>
    <name evidence="1" type="ordered locus">Sare_4490</name>
</gene>
<dbReference type="EMBL" id="CP000850">
    <property type="protein sequence ID" value="ABW00263.1"/>
    <property type="molecule type" value="Genomic_DNA"/>
</dbReference>
<name>A8M6P5_SALAI</name>
<dbReference type="SUPFAM" id="SSF53756">
    <property type="entry name" value="UDP-Glycosyltransferase/glycogen phosphorylase"/>
    <property type="match status" value="1"/>
</dbReference>